<keyword evidence="3" id="KW-0732">Signal</keyword>
<keyword evidence="2" id="KW-1133">Transmembrane helix</keyword>
<evidence type="ECO:0000256" key="2">
    <source>
        <dbReference type="SAM" id="Phobius"/>
    </source>
</evidence>
<dbReference type="PANTHER" id="PTHR34558:SF4">
    <property type="entry name" value="TRANSMEMBRANE PROTEIN"/>
    <property type="match status" value="1"/>
</dbReference>
<feature type="chain" id="PRO_5043460323" description="Transmembrane protein" evidence="3">
    <location>
        <begin position="20"/>
        <end position="131"/>
    </location>
</feature>
<dbReference type="Proteomes" id="UP001154282">
    <property type="component" value="Unassembled WGS sequence"/>
</dbReference>
<evidence type="ECO:0000256" key="1">
    <source>
        <dbReference type="SAM" id="MobiDB-lite"/>
    </source>
</evidence>
<accession>A0AAV0NR37</accession>
<evidence type="ECO:0008006" key="6">
    <source>
        <dbReference type="Google" id="ProtNLM"/>
    </source>
</evidence>
<keyword evidence="5" id="KW-1185">Reference proteome</keyword>
<evidence type="ECO:0000313" key="5">
    <source>
        <dbReference type="Proteomes" id="UP001154282"/>
    </source>
</evidence>
<keyword evidence="2" id="KW-0812">Transmembrane</keyword>
<comment type="caution">
    <text evidence="4">The sequence shown here is derived from an EMBL/GenBank/DDBJ whole genome shotgun (WGS) entry which is preliminary data.</text>
</comment>
<feature type="compositionally biased region" description="Basic and acidic residues" evidence="1">
    <location>
        <begin position="30"/>
        <end position="39"/>
    </location>
</feature>
<reference evidence="4" key="1">
    <citation type="submission" date="2022-08" db="EMBL/GenBank/DDBJ databases">
        <authorList>
            <person name="Gutierrez-Valencia J."/>
        </authorList>
    </citation>
    <scope>NUCLEOTIDE SEQUENCE</scope>
</reference>
<gene>
    <name evidence="4" type="ORF">LITE_LOCUS34614</name>
</gene>
<feature type="signal peptide" evidence="3">
    <location>
        <begin position="1"/>
        <end position="19"/>
    </location>
</feature>
<dbReference type="AlphaFoldDB" id="A0AAV0NR37"/>
<sequence length="131" mass="13833">MSLKLLLILLLALTSIAAAQSNPSPGPSKETSEAPKPKYSDLPAAEPTVVEAGEVARAGEGEGQRKKHTDKSVAGGGVIIGGLLTAVCMAVFCYIRVTRKRDDELPMFLERKSTDALVLDRQSVTSSPSSH</sequence>
<dbReference type="PANTHER" id="PTHR34558">
    <property type="entry name" value="EXPRESSED PROTEIN"/>
    <property type="match status" value="1"/>
</dbReference>
<name>A0AAV0NR37_9ROSI</name>
<feature type="region of interest" description="Disordered" evidence="1">
    <location>
        <begin position="19"/>
        <end position="75"/>
    </location>
</feature>
<dbReference type="EMBL" id="CAMGYJ010000008">
    <property type="protein sequence ID" value="CAI0460751.1"/>
    <property type="molecule type" value="Genomic_DNA"/>
</dbReference>
<organism evidence="4 5">
    <name type="scientific">Linum tenue</name>
    <dbReference type="NCBI Taxonomy" id="586396"/>
    <lineage>
        <taxon>Eukaryota</taxon>
        <taxon>Viridiplantae</taxon>
        <taxon>Streptophyta</taxon>
        <taxon>Embryophyta</taxon>
        <taxon>Tracheophyta</taxon>
        <taxon>Spermatophyta</taxon>
        <taxon>Magnoliopsida</taxon>
        <taxon>eudicotyledons</taxon>
        <taxon>Gunneridae</taxon>
        <taxon>Pentapetalae</taxon>
        <taxon>rosids</taxon>
        <taxon>fabids</taxon>
        <taxon>Malpighiales</taxon>
        <taxon>Linaceae</taxon>
        <taxon>Linum</taxon>
    </lineage>
</organism>
<protein>
    <recommendedName>
        <fullName evidence="6">Transmembrane protein</fullName>
    </recommendedName>
</protein>
<feature type="transmembrane region" description="Helical" evidence="2">
    <location>
        <begin position="73"/>
        <end position="95"/>
    </location>
</feature>
<evidence type="ECO:0000256" key="3">
    <source>
        <dbReference type="SAM" id="SignalP"/>
    </source>
</evidence>
<proteinExistence type="predicted"/>
<evidence type="ECO:0000313" key="4">
    <source>
        <dbReference type="EMBL" id="CAI0460751.1"/>
    </source>
</evidence>
<keyword evidence="2" id="KW-0472">Membrane</keyword>